<evidence type="ECO:0000313" key="1">
    <source>
        <dbReference type="EMBL" id="KAB8039554.1"/>
    </source>
</evidence>
<keyword evidence="2" id="KW-1185">Reference proteome</keyword>
<evidence type="ECO:0000313" key="2">
    <source>
        <dbReference type="Proteomes" id="UP000437748"/>
    </source>
</evidence>
<organism evidence="1 2">
    <name type="scientific">Silvanigrella paludirubra</name>
    <dbReference type="NCBI Taxonomy" id="2499159"/>
    <lineage>
        <taxon>Bacteria</taxon>
        <taxon>Pseudomonadati</taxon>
        <taxon>Bdellovibrionota</taxon>
        <taxon>Oligoflexia</taxon>
        <taxon>Silvanigrellales</taxon>
        <taxon>Silvanigrellaceae</taxon>
        <taxon>Silvanigrella</taxon>
    </lineage>
</organism>
<accession>A0A6N6VUM5</accession>
<comment type="caution">
    <text evidence="1">The sequence shown here is derived from an EMBL/GenBank/DDBJ whole genome shotgun (WGS) entry which is preliminary data.</text>
</comment>
<name>A0A6N6VUM5_9BACT</name>
<dbReference type="AlphaFoldDB" id="A0A6N6VUM5"/>
<dbReference type="Proteomes" id="UP000437748">
    <property type="component" value="Unassembled WGS sequence"/>
</dbReference>
<gene>
    <name evidence="1" type="ORF">GCL60_04670</name>
</gene>
<proteinExistence type="predicted"/>
<reference evidence="1 2" key="1">
    <citation type="submission" date="2019-10" db="EMBL/GenBank/DDBJ databases">
        <title>New species of Slilvanegrellaceae.</title>
        <authorList>
            <person name="Pitt A."/>
            <person name="Hahn M.W."/>
        </authorList>
    </citation>
    <scope>NUCLEOTIDE SEQUENCE [LARGE SCALE GENOMIC DNA]</scope>
    <source>
        <strain evidence="1 2">SP-Ram-0.45-NSY-1</strain>
    </source>
</reference>
<dbReference type="EMBL" id="WFLM01000002">
    <property type="protein sequence ID" value="KAB8039554.1"/>
    <property type="molecule type" value="Genomic_DNA"/>
</dbReference>
<sequence>MLKKLILMIITFTNHNISFALFKIEFINYSNLKINFIHYNLANSQSTFEIPSEFVNELQSLEAGEKLRLKPLDHIILENKYKISFATQQTECSWIHIFSKKKKAHGWDISIYVNDKHKGTICANKKSILDYEMNARLSFLKDLNHNSFLQFYNLGWWPNDSIFPNSLNVKLE</sequence>
<dbReference type="RefSeq" id="WP_153418818.1">
    <property type="nucleotide sequence ID" value="NZ_WFLM01000002.1"/>
</dbReference>
<protein>
    <submittedName>
        <fullName evidence="1">Uncharacterized protein</fullName>
    </submittedName>
</protein>